<dbReference type="GO" id="GO:0046294">
    <property type="term" value="P:formaldehyde catabolic process"/>
    <property type="evidence" value="ECO:0007669"/>
    <property type="project" value="TreeGrafter"/>
</dbReference>
<dbReference type="Gene3D" id="3.40.50.720">
    <property type="entry name" value="NAD(P)-binding Rossmann-like Domain"/>
    <property type="match status" value="1"/>
</dbReference>
<evidence type="ECO:0000256" key="8">
    <source>
        <dbReference type="ARBA" id="ARBA00022833"/>
    </source>
</evidence>
<dbReference type="EC" id="1.1.1.1" evidence="5"/>
<dbReference type="InterPro" id="IPR013154">
    <property type="entry name" value="ADH-like_N"/>
</dbReference>
<dbReference type="InterPro" id="IPR036291">
    <property type="entry name" value="NAD(P)-bd_dom_sf"/>
</dbReference>
<keyword evidence="8 13" id="KW-0862">Zinc</keyword>
<evidence type="ECO:0000256" key="5">
    <source>
        <dbReference type="ARBA" id="ARBA00013190"/>
    </source>
</evidence>
<feature type="signal peptide" evidence="15">
    <location>
        <begin position="1"/>
        <end position="31"/>
    </location>
</feature>
<feature type="compositionally biased region" description="Pro residues" evidence="14">
    <location>
        <begin position="244"/>
        <end position="257"/>
    </location>
</feature>
<sequence>MGTNRKMSSMATLLVTLVVVIVSSLPSLTTANYPYSSPPPPPKHHYVYKSPPPPPPVYKSPPPPPKHPYVYKSPPPPPPKEHYVYKSPPPPPPKKSPPPPPKHHYVYKSPPPPPPKEHYVYKSPPPPPPKKSPPPPPKHHYVYKSPPPPPPKEHYVYKSPPPPPPKKSPPPPKHHYVYKSPPPPPPKEHYVYKSPPPPPPKEHYVYKSPPPPPPKKSPPPPPKHHYVYKSPPPPPPKEHYVYKSPPPPPPKKSPPPPPKEHYVYKSPPPPPPKEHYDSFTKVELKLKERTLSLERRLAEERVNYPMAEDNVESMVEIHIKTLDSHFLCVKGYLAARRYMDGIINTVWEFPSSVIFIIDIFVLSSNTLALNVSKIFSVSVIKQKYDYRPPAVAWEAGKPLVIEEVEVAPPQKHEVRIKILFTSLCHTDVYFWEAKGQNPVFPRILGHEAGGCGISTGLGATLNVAKPKKGSSVAVFGLGAVGLAAAEGVRIAGASRIIGVDLNANRFELVSVLFVTTTKKFGVTEFVNPKDYKKPVQEVIAEMTNGGADRSVECTGHIDAMISAFECVHDVHQLTDPE</sequence>
<evidence type="ECO:0000256" key="6">
    <source>
        <dbReference type="ARBA" id="ARBA00022490"/>
    </source>
</evidence>
<dbReference type="SUPFAM" id="SSF51735">
    <property type="entry name" value="NAD(P)-binding Rossmann-fold domains"/>
    <property type="match status" value="1"/>
</dbReference>
<accession>A0AAD5BN38</accession>
<proteinExistence type="inferred from homology"/>
<evidence type="ECO:0000256" key="9">
    <source>
        <dbReference type="ARBA" id="ARBA00023002"/>
    </source>
</evidence>
<dbReference type="GO" id="GO:0004022">
    <property type="term" value="F:alcohol dehydrogenase (NAD+) activity"/>
    <property type="evidence" value="ECO:0007669"/>
    <property type="project" value="UniProtKB-EC"/>
</dbReference>
<dbReference type="AlphaFoldDB" id="A0AAD5BN38"/>
<keyword evidence="7 13" id="KW-0479">Metal-binding</keyword>
<evidence type="ECO:0000256" key="13">
    <source>
        <dbReference type="RuleBase" id="RU361277"/>
    </source>
</evidence>
<name>A0AAD5BN38_AMBAR</name>
<evidence type="ECO:0000256" key="7">
    <source>
        <dbReference type="ARBA" id="ARBA00022723"/>
    </source>
</evidence>
<evidence type="ECO:0000313" key="19">
    <source>
        <dbReference type="Proteomes" id="UP001206925"/>
    </source>
</evidence>
<reference evidence="18" key="1">
    <citation type="submission" date="2022-06" db="EMBL/GenBank/DDBJ databases">
        <title>Uncovering the hologenomic basis of an extraordinary plant invasion.</title>
        <authorList>
            <person name="Bieker V.C."/>
            <person name="Martin M.D."/>
            <person name="Gilbert T."/>
            <person name="Hodgins K."/>
            <person name="Battlay P."/>
            <person name="Petersen B."/>
            <person name="Wilson J."/>
        </authorList>
    </citation>
    <scope>NUCLEOTIDE SEQUENCE</scope>
    <source>
        <strain evidence="18">AA19_3_7</strain>
        <tissue evidence="18">Leaf</tissue>
    </source>
</reference>
<dbReference type="InterPro" id="IPR013149">
    <property type="entry name" value="ADH-like_C"/>
</dbReference>
<comment type="subunit">
    <text evidence="4">Homodimer.</text>
</comment>
<keyword evidence="9" id="KW-0560">Oxidoreductase</keyword>
<evidence type="ECO:0000256" key="4">
    <source>
        <dbReference type="ARBA" id="ARBA00011738"/>
    </source>
</evidence>
<dbReference type="Pfam" id="PF08240">
    <property type="entry name" value="ADH_N"/>
    <property type="match status" value="1"/>
</dbReference>
<gene>
    <name evidence="18" type="ORF">M8C21_027350</name>
</gene>
<keyword evidence="19" id="KW-1185">Reference proteome</keyword>
<feature type="domain" description="Alcohol dehydrogenase-like C-terminal" evidence="16">
    <location>
        <begin position="479"/>
        <end position="568"/>
    </location>
</feature>
<comment type="catalytic activity">
    <reaction evidence="12">
        <text>a primary alcohol + NAD(+) = an aldehyde + NADH + H(+)</text>
        <dbReference type="Rhea" id="RHEA:10736"/>
        <dbReference type="ChEBI" id="CHEBI:15378"/>
        <dbReference type="ChEBI" id="CHEBI:15734"/>
        <dbReference type="ChEBI" id="CHEBI:17478"/>
        <dbReference type="ChEBI" id="CHEBI:57540"/>
        <dbReference type="ChEBI" id="CHEBI:57945"/>
        <dbReference type="EC" id="1.1.1.1"/>
    </reaction>
</comment>
<comment type="subcellular location">
    <subcellularLocation>
        <location evidence="2">Cytoplasm</location>
    </subcellularLocation>
</comment>
<dbReference type="SUPFAM" id="SSF50129">
    <property type="entry name" value="GroES-like"/>
    <property type="match status" value="1"/>
</dbReference>
<feature type="compositionally biased region" description="Pro residues" evidence="14">
    <location>
        <begin position="159"/>
        <end position="171"/>
    </location>
</feature>
<feature type="compositionally biased region" description="Pro residues" evidence="14">
    <location>
        <begin position="87"/>
        <end position="100"/>
    </location>
</feature>
<dbReference type="Gene3D" id="3.90.180.10">
    <property type="entry name" value="Medium-chain alcohol dehydrogenases, catalytic domain"/>
    <property type="match status" value="1"/>
</dbReference>
<feature type="non-terminal residue" evidence="18">
    <location>
        <position position="1"/>
    </location>
</feature>
<evidence type="ECO:0000256" key="14">
    <source>
        <dbReference type="SAM" id="MobiDB-lite"/>
    </source>
</evidence>
<feature type="region of interest" description="Disordered" evidence="14">
    <location>
        <begin position="30"/>
        <end position="51"/>
    </location>
</feature>
<dbReference type="InterPro" id="IPR002328">
    <property type="entry name" value="ADH_Zn_CS"/>
</dbReference>
<evidence type="ECO:0000256" key="2">
    <source>
        <dbReference type="ARBA" id="ARBA00004496"/>
    </source>
</evidence>
<keyword evidence="6" id="KW-0963">Cytoplasm</keyword>
<dbReference type="GO" id="GO:0005829">
    <property type="term" value="C:cytosol"/>
    <property type="evidence" value="ECO:0007669"/>
    <property type="project" value="TreeGrafter"/>
</dbReference>
<evidence type="ECO:0000259" key="17">
    <source>
        <dbReference type="Pfam" id="PF08240"/>
    </source>
</evidence>
<dbReference type="Pfam" id="PF00107">
    <property type="entry name" value="ADH_zinc_N"/>
    <property type="match status" value="1"/>
</dbReference>
<dbReference type="Proteomes" id="UP001206925">
    <property type="component" value="Unassembled WGS sequence"/>
</dbReference>
<comment type="cofactor">
    <cofactor evidence="1 13">
        <name>Zn(2+)</name>
        <dbReference type="ChEBI" id="CHEBI:29105"/>
    </cofactor>
</comment>
<keyword evidence="15" id="KW-0732">Signal</keyword>
<feature type="chain" id="PRO_5042261307" description="alcohol dehydrogenase" evidence="15">
    <location>
        <begin position="32"/>
        <end position="577"/>
    </location>
</feature>
<evidence type="ECO:0000256" key="10">
    <source>
        <dbReference type="ARBA" id="ARBA00023027"/>
    </source>
</evidence>
<evidence type="ECO:0000256" key="1">
    <source>
        <dbReference type="ARBA" id="ARBA00001947"/>
    </source>
</evidence>
<dbReference type="GO" id="GO:0008270">
    <property type="term" value="F:zinc ion binding"/>
    <property type="evidence" value="ECO:0007669"/>
    <property type="project" value="InterPro"/>
</dbReference>
<comment type="catalytic activity">
    <reaction evidence="11">
        <text>a secondary alcohol + NAD(+) = a ketone + NADH + H(+)</text>
        <dbReference type="Rhea" id="RHEA:10740"/>
        <dbReference type="ChEBI" id="CHEBI:15378"/>
        <dbReference type="ChEBI" id="CHEBI:17087"/>
        <dbReference type="ChEBI" id="CHEBI:35681"/>
        <dbReference type="ChEBI" id="CHEBI:57540"/>
        <dbReference type="ChEBI" id="CHEBI:57945"/>
        <dbReference type="EC" id="1.1.1.1"/>
    </reaction>
</comment>
<feature type="compositionally biased region" description="Pro residues" evidence="14">
    <location>
        <begin position="208"/>
        <end position="221"/>
    </location>
</feature>
<feature type="compositionally biased region" description="Pro residues" evidence="14">
    <location>
        <begin position="123"/>
        <end position="136"/>
    </location>
</feature>
<dbReference type="InterPro" id="IPR011032">
    <property type="entry name" value="GroES-like_sf"/>
</dbReference>
<dbReference type="FunFam" id="3.40.50.720:FF:000003">
    <property type="entry name" value="S-(hydroxymethyl)glutathione dehydrogenase"/>
    <property type="match status" value="1"/>
</dbReference>
<feature type="domain" description="Alcohol dehydrogenase-like N-terminal" evidence="17">
    <location>
        <begin position="411"/>
        <end position="474"/>
    </location>
</feature>
<dbReference type="PROSITE" id="PS00059">
    <property type="entry name" value="ADH_ZINC"/>
    <property type="match status" value="1"/>
</dbReference>
<evidence type="ECO:0000256" key="15">
    <source>
        <dbReference type="SAM" id="SignalP"/>
    </source>
</evidence>
<feature type="compositionally biased region" description="Pro residues" evidence="14">
    <location>
        <begin position="68"/>
        <end position="78"/>
    </location>
</feature>
<dbReference type="EMBL" id="JAMZMK010011674">
    <property type="protein sequence ID" value="KAI7726412.1"/>
    <property type="molecule type" value="Genomic_DNA"/>
</dbReference>
<evidence type="ECO:0000259" key="16">
    <source>
        <dbReference type="Pfam" id="PF00107"/>
    </source>
</evidence>
<evidence type="ECO:0000256" key="3">
    <source>
        <dbReference type="ARBA" id="ARBA00008072"/>
    </source>
</evidence>
<comment type="caution">
    <text evidence="18">The sequence shown here is derived from an EMBL/GenBank/DDBJ whole genome shotgun (WGS) entry which is preliminary data.</text>
</comment>
<feature type="region of interest" description="Disordered" evidence="14">
    <location>
        <begin position="68"/>
        <end position="275"/>
    </location>
</feature>
<protein>
    <recommendedName>
        <fullName evidence="5">alcohol dehydrogenase</fullName>
        <ecNumber evidence="5">1.1.1.1</ecNumber>
    </recommendedName>
</protein>
<dbReference type="PANTHER" id="PTHR43880">
    <property type="entry name" value="ALCOHOL DEHYDROGENASE"/>
    <property type="match status" value="1"/>
</dbReference>
<keyword evidence="10" id="KW-0520">NAD</keyword>
<dbReference type="GO" id="GO:0051903">
    <property type="term" value="F:S-(hydroxymethyl)glutathione dehydrogenase [NAD(P)+] activity"/>
    <property type="evidence" value="ECO:0007669"/>
    <property type="project" value="TreeGrafter"/>
</dbReference>
<evidence type="ECO:0000256" key="11">
    <source>
        <dbReference type="ARBA" id="ARBA00049164"/>
    </source>
</evidence>
<organism evidence="18 19">
    <name type="scientific">Ambrosia artemisiifolia</name>
    <name type="common">Common ragweed</name>
    <dbReference type="NCBI Taxonomy" id="4212"/>
    <lineage>
        <taxon>Eukaryota</taxon>
        <taxon>Viridiplantae</taxon>
        <taxon>Streptophyta</taxon>
        <taxon>Embryophyta</taxon>
        <taxon>Tracheophyta</taxon>
        <taxon>Spermatophyta</taxon>
        <taxon>Magnoliopsida</taxon>
        <taxon>eudicotyledons</taxon>
        <taxon>Gunneridae</taxon>
        <taxon>Pentapetalae</taxon>
        <taxon>asterids</taxon>
        <taxon>campanulids</taxon>
        <taxon>Asterales</taxon>
        <taxon>Asteraceae</taxon>
        <taxon>Asteroideae</taxon>
        <taxon>Heliantheae alliance</taxon>
        <taxon>Heliantheae</taxon>
        <taxon>Ambrosia</taxon>
    </lineage>
</organism>
<evidence type="ECO:0000256" key="12">
    <source>
        <dbReference type="ARBA" id="ARBA00049243"/>
    </source>
</evidence>
<evidence type="ECO:0000313" key="18">
    <source>
        <dbReference type="EMBL" id="KAI7726412.1"/>
    </source>
</evidence>
<dbReference type="PANTHER" id="PTHR43880:SF40">
    <property type="entry name" value="ALCOHOL DEHYDROGENASE 2"/>
    <property type="match status" value="1"/>
</dbReference>
<comment type="similarity">
    <text evidence="3 13">Belongs to the zinc-containing alcohol dehydrogenase family.</text>
</comment>